<accession>A0AAD6DI09</accession>
<reference evidence="1 2" key="1">
    <citation type="journal article" date="2023" name="IMA Fungus">
        <title>Comparative genomic study of the Penicillium genus elucidates a diverse pangenome and 15 lateral gene transfer events.</title>
        <authorList>
            <person name="Petersen C."/>
            <person name="Sorensen T."/>
            <person name="Nielsen M.R."/>
            <person name="Sondergaard T.E."/>
            <person name="Sorensen J.L."/>
            <person name="Fitzpatrick D.A."/>
            <person name="Frisvad J.C."/>
            <person name="Nielsen K.L."/>
        </authorList>
    </citation>
    <scope>NUCLEOTIDE SEQUENCE [LARGE SCALE GENOMIC DNA]</scope>
    <source>
        <strain evidence="1 2">IBT 29057</strain>
    </source>
</reference>
<dbReference type="InterPro" id="IPR036610">
    <property type="entry name" value="PEBP-like_sf"/>
</dbReference>
<organism evidence="1 2">
    <name type="scientific">Penicillium hetheringtonii</name>
    <dbReference type="NCBI Taxonomy" id="911720"/>
    <lineage>
        <taxon>Eukaryota</taxon>
        <taxon>Fungi</taxon>
        <taxon>Dikarya</taxon>
        <taxon>Ascomycota</taxon>
        <taxon>Pezizomycotina</taxon>
        <taxon>Eurotiomycetes</taxon>
        <taxon>Eurotiomycetidae</taxon>
        <taxon>Eurotiales</taxon>
        <taxon>Aspergillaceae</taxon>
        <taxon>Penicillium</taxon>
    </lineage>
</organism>
<keyword evidence="2" id="KW-1185">Reference proteome</keyword>
<evidence type="ECO:0000313" key="1">
    <source>
        <dbReference type="EMBL" id="KAJ5581287.1"/>
    </source>
</evidence>
<dbReference type="Proteomes" id="UP001216150">
    <property type="component" value="Unassembled WGS sequence"/>
</dbReference>
<evidence type="ECO:0000313" key="2">
    <source>
        <dbReference type="Proteomes" id="UP001216150"/>
    </source>
</evidence>
<name>A0AAD6DI09_9EURO</name>
<proteinExistence type="predicted"/>
<dbReference type="SUPFAM" id="SSF49777">
    <property type="entry name" value="PEBP-like"/>
    <property type="match status" value="1"/>
</dbReference>
<dbReference type="AlphaFoldDB" id="A0AAD6DI09"/>
<gene>
    <name evidence="1" type="ORF">N7450_007588</name>
</gene>
<sequence length="139" mass="15293">MSDTGIQTVPYLTFNCTNRSPSDWEDTLLAPDSNSTGLVAPYIGPSLHPTRITAIYEFPEYFAHIAPKSVEARVGFDLRQFMLVSRLAPPIAVNYLYGRNQAPGHTDPLPSSTSITTTSFRSITCDGIRGLANYHVETL</sequence>
<dbReference type="EMBL" id="JAQJAC010000006">
    <property type="protein sequence ID" value="KAJ5581287.1"/>
    <property type="molecule type" value="Genomic_DNA"/>
</dbReference>
<protein>
    <submittedName>
        <fullName evidence="1">Uncharacterized protein</fullName>
    </submittedName>
</protein>
<comment type="caution">
    <text evidence="1">The sequence shown here is derived from an EMBL/GenBank/DDBJ whole genome shotgun (WGS) entry which is preliminary data.</text>
</comment>